<dbReference type="AlphaFoldDB" id="A0A3M6VK96"/>
<gene>
    <name evidence="3" type="ORF">DD238_000799</name>
</gene>
<feature type="compositionally biased region" description="Basic and acidic residues" evidence="2">
    <location>
        <begin position="244"/>
        <end position="266"/>
    </location>
</feature>
<dbReference type="InterPro" id="IPR039875">
    <property type="entry name" value="LENG1-like"/>
</dbReference>
<keyword evidence="4" id="KW-1185">Reference proteome</keyword>
<feature type="compositionally biased region" description="Basic and acidic residues" evidence="2">
    <location>
        <begin position="164"/>
        <end position="175"/>
    </location>
</feature>
<feature type="region of interest" description="Disordered" evidence="2">
    <location>
        <begin position="129"/>
        <end position="186"/>
    </location>
</feature>
<feature type="compositionally biased region" description="Basic residues" evidence="2">
    <location>
        <begin position="223"/>
        <end position="235"/>
    </location>
</feature>
<organism evidence="3 4">
    <name type="scientific">Peronospora effusa</name>
    <dbReference type="NCBI Taxonomy" id="542832"/>
    <lineage>
        <taxon>Eukaryota</taxon>
        <taxon>Sar</taxon>
        <taxon>Stramenopiles</taxon>
        <taxon>Oomycota</taxon>
        <taxon>Peronosporomycetes</taxon>
        <taxon>Peronosporales</taxon>
        <taxon>Peronosporaceae</taxon>
        <taxon>Peronospora</taxon>
    </lineage>
</organism>
<dbReference type="Proteomes" id="UP000282087">
    <property type="component" value="Unassembled WGS sequence"/>
</dbReference>
<feature type="coiled-coil region" evidence="1">
    <location>
        <begin position="26"/>
        <end position="59"/>
    </location>
</feature>
<dbReference type="PANTHER" id="PTHR22093">
    <property type="entry name" value="LEUKOCYTE RECEPTOR CLUSTER LRC MEMBER 1"/>
    <property type="match status" value="1"/>
</dbReference>
<evidence type="ECO:0000313" key="4">
    <source>
        <dbReference type="Proteomes" id="UP000282087"/>
    </source>
</evidence>
<evidence type="ECO:0000256" key="2">
    <source>
        <dbReference type="SAM" id="MobiDB-lite"/>
    </source>
</evidence>
<accession>A0A3M6VK96</accession>
<reference evidence="3 4" key="1">
    <citation type="submission" date="2018-06" db="EMBL/GenBank/DDBJ databases">
        <title>Comparative genomics of downy mildews reveals potential adaptations to biotrophy.</title>
        <authorList>
            <person name="Fletcher K."/>
            <person name="Klosterman S.J."/>
            <person name="Derevnina L."/>
            <person name="Martin F."/>
            <person name="Koike S."/>
            <person name="Reyes Chin-Wo S."/>
            <person name="Mou B."/>
            <person name="Michelmore R."/>
        </authorList>
    </citation>
    <scope>NUCLEOTIDE SEQUENCE [LARGE SCALE GENOMIC DNA]</scope>
    <source>
        <strain evidence="3 4">R14</strain>
    </source>
</reference>
<evidence type="ECO:0008006" key="5">
    <source>
        <dbReference type="Google" id="ProtNLM"/>
    </source>
</evidence>
<name>A0A3M6VK96_9STRA</name>
<proteinExistence type="predicted"/>
<dbReference type="EMBL" id="QLLG01000168">
    <property type="protein sequence ID" value="RMX67395.1"/>
    <property type="molecule type" value="Genomic_DNA"/>
</dbReference>
<protein>
    <recommendedName>
        <fullName evidence="5">CBF1-interacting co-repressor CIR N-terminal domain-containing protein</fullName>
    </recommendedName>
</protein>
<evidence type="ECO:0000256" key="1">
    <source>
        <dbReference type="SAM" id="Coils"/>
    </source>
</evidence>
<keyword evidence="1" id="KW-0175">Coiled coil</keyword>
<feature type="region of interest" description="Disordered" evidence="2">
    <location>
        <begin position="216"/>
        <end position="266"/>
    </location>
</feature>
<dbReference type="VEuPathDB" id="FungiDB:DD237_001370"/>
<comment type="caution">
    <text evidence="3">The sequence shown here is derived from an EMBL/GenBank/DDBJ whole genome shotgun (WGS) entry which is preliminary data.</text>
</comment>
<sequence length="266" mass="31653">MGLIDVTMGGGGLRILPHKKWHVWRRENIERVLKDEREDEEKQKDLEVKKRRLEQEQRAQQLLLTGGHEDHQPERQHINFFKVEEAQMSRKKGGKHGKKTENVSDETLRRYGKLPWYARPEDAQKKELTVKQERKRKRELEVADPLQQMRPKEKRGQCSLVAARLEDQRQSRYGENEDGPAGCDRRKYDAQYDCSTMSPGHRDRRHFIEEDEEFGKALSERTRHGKKKSKSKHKLGKDALLQTLRRERQERETYERQRAERIMHGG</sequence>
<evidence type="ECO:0000313" key="3">
    <source>
        <dbReference type="EMBL" id="RMX67395.1"/>
    </source>
</evidence>
<dbReference type="PANTHER" id="PTHR22093:SF0">
    <property type="entry name" value="LEUKOCYTE RECEPTOR CLUSTER MEMBER 1"/>
    <property type="match status" value="1"/>
</dbReference>